<dbReference type="PANTHER" id="PTHR46163:SF17">
    <property type="entry name" value="DNA-DIRECTED DNA POLYMERASE-RELATED"/>
    <property type="match status" value="1"/>
</dbReference>
<evidence type="ECO:0000313" key="6">
    <source>
        <dbReference type="WBParaSite" id="SPAL_0000913900.1"/>
    </source>
</evidence>
<name>A0A0N5BTF7_STREA</name>
<dbReference type="Pfam" id="PF00102">
    <property type="entry name" value="Y_phosphatase"/>
    <property type="match status" value="2"/>
</dbReference>
<feature type="chain" id="PRO_5005895134" evidence="2">
    <location>
        <begin position="20"/>
        <end position="1142"/>
    </location>
</feature>
<dbReference type="PROSITE" id="PS50055">
    <property type="entry name" value="TYR_PHOSPHATASE_PTP"/>
    <property type="match status" value="2"/>
</dbReference>
<dbReference type="PRINTS" id="PR00700">
    <property type="entry name" value="PRTYPHPHTASE"/>
</dbReference>
<dbReference type="AlphaFoldDB" id="A0A0N5BTF7"/>
<dbReference type="InterPro" id="IPR016130">
    <property type="entry name" value="Tyr_Pase_AS"/>
</dbReference>
<feature type="domain" description="Tyrosine specific protein phosphatases" evidence="4">
    <location>
        <begin position="1032"/>
        <end position="1104"/>
    </location>
</feature>
<dbReference type="SMART" id="SM00404">
    <property type="entry name" value="PTPc_motif"/>
    <property type="match status" value="2"/>
</dbReference>
<dbReference type="SMART" id="SM00194">
    <property type="entry name" value="PTPc"/>
    <property type="match status" value="1"/>
</dbReference>
<keyword evidence="1" id="KW-0812">Transmembrane</keyword>
<dbReference type="InterPro" id="IPR052782">
    <property type="entry name" value="Oocyte-zygote_transition_reg"/>
</dbReference>
<accession>A0A0N5BTF7</accession>
<dbReference type="Pfam" id="PF24488">
    <property type="entry name" value="DUF7584"/>
    <property type="match status" value="1"/>
</dbReference>
<keyword evidence="2" id="KW-0732">Signal</keyword>
<dbReference type="InterPro" id="IPR003595">
    <property type="entry name" value="Tyr_Pase_cat"/>
</dbReference>
<dbReference type="PROSITE" id="PS50056">
    <property type="entry name" value="TYR_PHOSPHATASE_2"/>
    <property type="match status" value="1"/>
</dbReference>
<evidence type="ECO:0000313" key="5">
    <source>
        <dbReference type="Proteomes" id="UP000046392"/>
    </source>
</evidence>
<dbReference type="PANTHER" id="PTHR46163">
    <property type="entry name" value="TYROSINE-PROTEIN PHOSPHATASE-RELATED"/>
    <property type="match status" value="1"/>
</dbReference>
<dbReference type="GO" id="GO:0004725">
    <property type="term" value="F:protein tyrosine phosphatase activity"/>
    <property type="evidence" value="ECO:0007669"/>
    <property type="project" value="InterPro"/>
</dbReference>
<dbReference type="InterPro" id="IPR029021">
    <property type="entry name" value="Prot-tyrosine_phosphatase-like"/>
</dbReference>
<dbReference type="Pfam" id="PF24486">
    <property type="entry name" value="DUF7583"/>
    <property type="match status" value="1"/>
</dbReference>
<feature type="domain" description="Tyrosine-protein phosphatase" evidence="3">
    <location>
        <begin position="881"/>
        <end position="1113"/>
    </location>
</feature>
<dbReference type="InterPro" id="IPR000242">
    <property type="entry name" value="PTP_cat"/>
</dbReference>
<dbReference type="InterPro" id="IPR000387">
    <property type="entry name" value="Tyr_Pase_dom"/>
</dbReference>
<keyword evidence="1" id="KW-1133">Transmembrane helix</keyword>
<dbReference type="InterPro" id="IPR056006">
    <property type="entry name" value="DUF7584"/>
</dbReference>
<proteinExistence type="predicted"/>
<dbReference type="Gene3D" id="3.90.190.10">
    <property type="entry name" value="Protein tyrosine phosphatase superfamily"/>
    <property type="match status" value="2"/>
</dbReference>
<dbReference type="WBParaSite" id="SPAL_0000913900.1">
    <property type="protein sequence ID" value="SPAL_0000913900.1"/>
    <property type="gene ID" value="SPAL_0000913900"/>
</dbReference>
<keyword evidence="1" id="KW-0472">Membrane</keyword>
<dbReference type="CDD" id="cd00047">
    <property type="entry name" value="PTPc"/>
    <property type="match status" value="1"/>
</dbReference>
<reference evidence="6" key="1">
    <citation type="submission" date="2017-02" db="UniProtKB">
        <authorList>
            <consortium name="WormBaseParasite"/>
        </authorList>
    </citation>
    <scope>IDENTIFICATION</scope>
</reference>
<dbReference type="Pfam" id="PF24490">
    <property type="entry name" value="DUF7585"/>
    <property type="match status" value="1"/>
</dbReference>
<feature type="domain" description="Tyrosine-protein phosphatase" evidence="3">
    <location>
        <begin position="514"/>
        <end position="791"/>
    </location>
</feature>
<dbReference type="InterPro" id="IPR056007">
    <property type="entry name" value="DUF7585"/>
</dbReference>
<evidence type="ECO:0000256" key="2">
    <source>
        <dbReference type="SAM" id="SignalP"/>
    </source>
</evidence>
<protein>
    <submittedName>
        <fullName evidence="6">Tyrosine-protein phosphatase domain-containing protein</fullName>
    </submittedName>
</protein>
<dbReference type="STRING" id="174720.A0A0N5BTF7"/>
<organism evidence="5 6">
    <name type="scientific">Strongyloides papillosus</name>
    <name type="common">Intestinal threadworm</name>
    <dbReference type="NCBI Taxonomy" id="174720"/>
    <lineage>
        <taxon>Eukaryota</taxon>
        <taxon>Metazoa</taxon>
        <taxon>Ecdysozoa</taxon>
        <taxon>Nematoda</taxon>
        <taxon>Chromadorea</taxon>
        <taxon>Rhabditida</taxon>
        <taxon>Tylenchina</taxon>
        <taxon>Panagrolaimomorpha</taxon>
        <taxon>Strongyloidoidea</taxon>
        <taxon>Strongyloididae</taxon>
        <taxon>Strongyloides</taxon>
    </lineage>
</organism>
<dbReference type="SUPFAM" id="SSF52799">
    <property type="entry name" value="(Phosphotyrosine protein) phosphatases II"/>
    <property type="match status" value="2"/>
</dbReference>
<feature type="signal peptide" evidence="2">
    <location>
        <begin position="1"/>
        <end position="19"/>
    </location>
</feature>
<evidence type="ECO:0000259" key="4">
    <source>
        <dbReference type="PROSITE" id="PS50056"/>
    </source>
</evidence>
<dbReference type="InterPro" id="IPR056005">
    <property type="entry name" value="DUF7583"/>
</dbReference>
<evidence type="ECO:0000256" key="1">
    <source>
        <dbReference type="SAM" id="Phobius"/>
    </source>
</evidence>
<dbReference type="Proteomes" id="UP000046392">
    <property type="component" value="Unplaced"/>
</dbReference>
<dbReference type="PROSITE" id="PS00383">
    <property type="entry name" value="TYR_PHOSPHATASE_1"/>
    <property type="match status" value="1"/>
</dbReference>
<keyword evidence="5" id="KW-1185">Reference proteome</keyword>
<evidence type="ECO:0000259" key="3">
    <source>
        <dbReference type="PROSITE" id="PS50055"/>
    </source>
</evidence>
<feature type="transmembrane region" description="Helical" evidence="1">
    <location>
        <begin position="475"/>
        <end position="501"/>
    </location>
</feature>
<sequence>MLSILYLLVSAMALVPLSAQPGGVINNQYFSGVPKTVNDTTFPIDLKVKRTSDMVLVKCPGDDYRHTQTRDSFKLNRTIDRGDLKVVVVKDMFIWVPLMEHSSRVAHINCGELGINSGGNNRKFYEWSYNVRWENGSDLKGLIRREKMSVKISKPDDMCSEIIDDLLIFTTTFNNSIMMVDPKKEYSTFYTRQLFYLFLKPNDTQTDMINKPCGIVKAYYDCPDISLTNCGSYDKTKKINNIKINIVKAVEKEKVIEVKLDGGRDTNFYRAEKISITRMVYNGKTLEIIENSTKLITSEFKIKGFEVVRLSYNCLSQNNEKKIIETFYFAPTSEDHKINQFVKYDKNDSTIQPNCSVNWMTVGYLEKIKYKGSETSLKDIENGSDNEGILKKGGNFVFLKVGNEHEISLECSYRTPAGTITTVTRFVNGTKVLKGYNTDGTPIFDYDITNKQMKNEIEQLKRSWYQKLVDSCGKIGAIFIIIGVFLLILLCIVVPLLVIYVKILSPCMKVRKYKNLYPNVYNFWESLTNESFEVYCNSIMDKKYLSDKVTNRKVIKKIEGGEEIDVGISDLFDSTLVACYKNMPKKIKAHYIYKDTEDRKYILSDALTKDTMYSFWQMVYDEDIGTIIAVIYDKKTGGNDQASNKIYWPEDKGTYEDISVKLLSSIKTNILSVFGYKFQLSKKSGTPKTIKIYHVSNWKENDIPQSDLQFFNLYEEIFKSSKHKNFLIHSSQGTGSRVYMLTYYACMYDAITSEKVLENPLFVIKKIRDKRYGGNIGAYEFAYVIKCLVTTLFKNKILIDMEKRHVAFISSYDDFLYNYMTRQAKMDPKLLEFLSYVNIIDSAKIDEYKAVFNGIGEIPQKDHPVYFKRFIEAAMVRVNRKTRYADIMCLDSTAITIKGKSKEDPESFIHANKFDYTTTDGRKRKLILCQAPLAHTRDDMLDMIFRHKVSIIVVLVKPEEADHKWIPYFPVGNEVFATDNYTVTKSNEKAVDKNHISESEYFLDGKRGEGRFKFTILHYRGWPDKSIPSEHMSIYALYKRIISFGSDDYIAIHCSAGIGRTGTLALIMYLIDTVNFFPTFNPLARLLCIRQHRYGAVQKFNQFVFALLVVFEHFKKQIDMMDPGAYKRLNKMAQNAFKKEMN</sequence>